<dbReference type="RefSeq" id="WP_307565693.1">
    <property type="nucleotide sequence ID" value="NZ_JAUSQU010000001.1"/>
</dbReference>
<keyword evidence="3" id="KW-1185">Reference proteome</keyword>
<comment type="caution">
    <text evidence="2">The sequence shown here is derived from an EMBL/GenBank/DDBJ whole genome shotgun (WGS) entry which is preliminary data.</text>
</comment>
<organism evidence="2 3">
    <name type="scientific">Streptosporangium lutulentum</name>
    <dbReference type="NCBI Taxonomy" id="1461250"/>
    <lineage>
        <taxon>Bacteria</taxon>
        <taxon>Bacillati</taxon>
        <taxon>Actinomycetota</taxon>
        <taxon>Actinomycetes</taxon>
        <taxon>Streptosporangiales</taxon>
        <taxon>Streptosporangiaceae</taxon>
        <taxon>Streptosporangium</taxon>
    </lineage>
</organism>
<dbReference type="PROSITE" id="PS51257">
    <property type="entry name" value="PROKAR_LIPOPROTEIN"/>
    <property type="match status" value="1"/>
</dbReference>
<dbReference type="EMBL" id="JAUSQU010000001">
    <property type="protein sequence ID" value="MDP9848409.1"/>
    <property type="molecule type" value="Genomic_DNA"/>
</dbReference>
<dbReference type="Proteomes" id="UP001225356">
    <property type="component" value="Unassembled WGS sequence"/>
</dbReference>
<evidence type="ECO:0000313" key="2">
    <source>
        <dbReference type="EMBL" id="MDP9848409.1"/>
    </source>
</evidence>
<accession>A0ABT9QR76</accession>
<gene>
    <name evidence="2" type="ORF">J2853_007620</name>
</gene>
<sequence length="286" mass="31485">MFARSAVAVSTTALALAVLTGCGSESAPAPVAAPTQDDVTQPAWRIERIKADCMKQKGFTYVPFVAPPQKQSELERKAVEGDYKAMKEFRTKYGFQIFAAHVYPDDPASGALVPEAFATNPNDRILGSLNKTQFTAYQDAENSCFDKGTQEVLHKKASSRYDLATQLSEMTDQLTSREIAGDPKLVELAAPFGDCLKAKGYPVPFLTPTALVIRGQEAFRAEEHKFGRGENGSRPDLTPDQARPYLAREIKAALDDLECGKDFYAAYTPKKRELDLQVRREFGGVF</sequence>
<proteinExistence type="predicted"/>
<feature type="signal peptide" evidence="1">
    <location>
        <begin position="1"/>
        <end position="29"/>
    </location>
</feature>
<protein>
    <submittedName>
        <fullName evidence="2">Uncharacterized protein</fullName>
    </submittedName>
</protein>
<keyword evidence="1" id="KW-0732">Signal</keyword>
<reference evidence="2 3" key="1">
    <citation type="submission" date="2023-07" db="EMBL/GenBank/DDBJ databases">
        <title>Sequencing the genomes of 1000 actinobacteria strains.</title>
        <authorList>
            <person name="Klenk H.-P."/>
        </authorList>
    </citation>
    <scope>NUCLEOTIDE SEQUENCE [LARGE SCALE GENOMIC DNA]</scope>
    <source>
        <strain evidence="2 3">DSM 46740</strain>
    </source>
</reference>
<name>A0ABT9QR76_9ACTN</name>
<evidence type="ECO:0000256" key="1">
    <source>
        <dbReference type="SAM" id="SignalP"/>
    </source>
</evidence>
<evidence type="ECO:0000313" key="3">
    <source>
        <dbReference type="Proteomes" id="UP001225356"/>
    </source>
</evidence>
<feature type="chain" id="PRO_5047532476" evidence="1">
    <location>
        <begin position="30"/>
        <end position="286"/>
    </location>
</feature>